<evidence type="ECO:0000313" key="15">
    <source>
        <dbReference type="Proteomes" id="UP001165083"/>
    </source>
</evidence>
<evidence type="ECO:0000256" key="6">
    <source>
        <dbReference type="ARBA" id="ARBA00022840"/>
    </source>
</evidence>
<dbReference type="SUPFAM" id="SSF81660">
    <property type="entry name" value="Metal cation-transporting ATPase, ATP-binding domain N"/>
    <property type="match status" value="1"/>
</dbReference>
<dbReference type="InterPro" id="IPR008250">
    <property type="entry name" value="ATPase_P-typ_transduc_dom_A_sf"/>
</dbReference>
<evidence type="ECO:0000256" key="9">
    <source>
        <dbReference type="ARBA" id="ARBA00022989"/>
    </source>
</evidence>
<evidence type="ECO:0000256" key="5">
    <source>
        <dbReference type="ARBA" id="ARBA00022741"/>
    </source>
</evidence>
<keyword evidence="10 11" id="KW-0472">Membrane</keyword>
<dbReference type="NCBIfam" id="TIGR01657">
    <property type="entry name" value="P-ATPase-V"/>
    <property type="match status" value="1"/>
</dbReference>
<dbReference type="GO" id="GO:0006874">
    <property type="term" value="P:intracellular calcium ion homeostasis"/>
    <property type="evidence" value="ECO:0007669"/>
    <property type="project" value="TreeGrafter"/>
</dbReference>
<dbReference type="OrthoDB" id="48943at2759"/>
<accession>A0A9W6U8N5</accession>
<feature type="domain" description="P-type ATPase A" evidence="12">
    <location>
        <begin position="272"/>
        <end position="377"/>
    </location>
</feature>
<comment type="subcellular location">
    <subcellularLocation>
        <location evidence="1">Membrane</location>
        <topology evidence="1">Multi-pass membrane protein</topology>
    </subcellularLocation>
</comment>
<feature type="transmembrane region" description="Helical" evidence="11">
    <location>
        <begin position="430"/>
        <end position="450"/>
    </location>
</feature>
<dbReference type="InterPro" id="IPR023299">
    <property type="entry name" value="ATPase_P-typ_cyto_dom_N"/>
</dbReference>
<dbReference type="InterPro" id="IPR023214">
    <property type="entry name" value="HAD_sf"/>
</dbReference>
<name>A0A9W6U8N5_9STRA</name>
<evidence type="ECO:0000256" key="4">
    <source>
        <dbReference type="ARBA" id="ARBA00022723"/>
    </source>
</evidence>
<protein>
    <submittedName>
        <fullName evidence="14">Unnamed protein product</fullName>
    </submittedName>
</protein>
<dbReference type="InterPro" id="IPR044492">
    <property type="entry name" value="P_typ_ATPase_HD_dom"/>
</dbReference>
<keyword evidence="4" id="KW-0479">Metal-binding</keyword>
<keyword evidence="3 11" id="KW-0812">Transmembrane</keyword>
<dbReference type="GO" id="GO:0005524">
    <property type="term" value="F:ATP binding"/>
    <property type="evidence" value="ECO:0007669"/>
    <property type="project" value="UniProtKB-KW"/>
</dbReference>
<dbReference type="AlphaFoldDB" id="A0A9W6U8N5"/>
<evidence type="ECO:0000256" key="10">
    <source>
        <dbReference type="ARBA" id="ARBA00023136"/>
    </source>
</evidence>
<dbReference type="GO" id="GO:0019829">
    <property type="term" value="F:ATPase-coupled monoatomic cation transmembrane transporter activity"/>
    <property type="evidence" value="ECO:0007669"/>
    <property type="project" value="TreeGrafter"/>
</dbReference>
<evidence type="ECO:0000256" key="8">
    <source>
        <dbReference type="ARBA" id="ARBA00022967"/>
    </source>
</evidence>
<dbReference type="InterPro" id="IPR001757">
    <property type="entry name" value="P_typ_ATPase"/>
</dbReference>
<organism evidence="14 15">
    <name type="scientific">Phytophthora lilii</name>
    <dbReference type="NCBI Taxonomy" id="2077276"/>
    <lineage>
        <taxon>Eukaryota</taxon>
        <taxon>Sar</taxon>
        <taxon>Stramenopiles</taxon>
        <taxon>Oomycota</taxon>
        <taxon>Peronosporomycetes</taxon>
        <taxon>Peronosporales</taxon>
        <taxon>Peronosporaceae</taxon>
        <taxon>Phytophthora</taxon>
    </lineage>
</organism>
<feature type="transmembrane region" description="Helical" evidence="11">
    <location>
        <begin position="59"/>
        <end position="79"/>
    </location>
</feature>
<keyword evidence="6" id="KW-0067">ATP-binding</keyword>
<keyword evidence="7" id="KW-0460">Magnesium</keyword>
<dbReference type="InterPro" id="IPR018303">
    <property type="entry name" value="ATPase_P-typ_P_site"/>
</dbReference>
<evidence type="ECO:0000256" key="11">
    <source>
        <dbReference type="SAM" id="Phobius"/>
    </source>
</evidence>
<dbReference type="EMBL" id="BSXW01000695">
    <property type="protein sequence ID" value="GMF28131.1"/>
    <property type="molecule type" value="Genomic_DNA"/>
</dbReference>
<dbReference type="SUPFAM" id="SSF81665">
    <property type="entry name" value="Calcium ATPase, transmembrane domain M"/>
    <property type="match status" value="2"/>
</dbReference>
<comment type="similarity">
    <text evidence="2">Belongs to the cation transport ATPase (P-type) (TC 3.A.3) family. Type V subfamily.</text>
</comment>
<sequence length="1091" mass="120412">MSIATFSAMGVTVGVADADLASVALYTPLPWPMRLDLLPFLFLYATAAYLYALRPADDAVPWVFGALSVLVHALALLGAEWSADVRCWMSCARLAAVDTRVKTLAKVEPALAMLPKQLCECRVAAAEKPRKAAQTPALWFSYQKVKFCVYEDVQTINSRGDAQFRRLDFPSAGTLASYLQSSGVASDRELQLARDKWGKNDFELPTPKFAELLKEQLVAPFFVFQFFCMLLWCLDEYMYYSLLTLLMLVIFECTVVKQRQQNMDTLLHMRRAPQPCLVFRSGSWVQISSDDLVPGDICSVGHNDRNSVVPCDVLLLRGNCVVNESMLSGESVPLRKESIGTSIVNDEEKLKSLEIDDGSSMRHKRHVLFGGTKVLQHATPALKDSLCVPTPPDSGCVGFVIRTGFGTTQGSLMRTILYSSQRVTANNSEAMWFIVLLLNFAVAAAAFVLAQGINDPTRNQFKLFLHCVMIITSVVPPELPMELSLAVTNSLIALTKSNIFCTEPFRIPFAGRIDICCFDKTGTLTSDELKLHGVAGLETHVEQPAKYRGKYHGELDIIAPEQLPLDTELVLAGCQSLVLLNGEVTGDPLEMTAVRSIHWCLTSSESGEEGLPSVQPSFFSERRGEIQAIDILLSYNFSSELKRMTTVVSVRKADNDEQDEQRVLTKGAPEVLETIFSNKPSYYRRVYRHYASKGCRVLALGYRVLPGESSPDELRRKPRHELESGLTFAGFLILDCPLKDDTKRTIRELMISKYKVIMVTGDNPLTACDVARQVGINAGYSKQPLVLTPNAESNTMEWKSIDDGSPDIDEEVIPFNIDDVEKMAGQYDLCVTGEAMAMLYKQQEDGCKDNATTLEGFLAVLEKMCLCTTVFARTSPQQKEHLVMAMNRCGMTTAMCGDGTNDVGALKQAHIGISIVNSSSSDHTPHVVNAARGAGSALNEGGLRRRRQPGHQGHSVEKLQQSLYGNDDAQVVRLGDASIASPFTSKSSTQPFIEPGDPAMHPDGNFTPNVVNSIMFLMSSTMQVNTFVANYRGQPFMEGFWENKLLYRSALLNYAVLAMVIAEIFTPINAMLELVEMPNQEVLDAGAAIVW</sequence>
<dbReference type="GO" id="GO:0015662">
    <property type="term" value="F:P-type ion transporter activity"/>
    <property type="evidence" value="ECO:0007669"/>
    <property type="project" value="TreeGrafter"/>
</dbReference>
<dbReference type="SFLD" id="SFLDF00027">
    <property type="entry name" value="p-type_atpase"/>
    <property type="match status" value="1"/>
</dbReference>
<keyword evidence="5" id="KW-0547">Nucleotide-binding</keyword>
<feature type="domain" description="P5A-ATPase transmembrane helical hairpin" evidence="13">
    <location>
        <begin position="29"/>
        <end position="93"/>
    </location>
</feature>
<dbReference type="Pfam" id="PF23143">
    <property type="entry name" value="2TM_P5A-ATPase"/>
    <property type="match status" value="1"/>
</dbReference>
<gene>
    <name evidence="14" type="ORF">Plil01_001181600</name>
</gene>
<evidence type="ECO:0000256" key="3">
    <source>
        <dbReference type="ARBA" id="ARBA00022692"/>
    </source>
</evidence>
<comment type="caution">
    <text evidence="14">The sequence shown here is derived from an EMBL/GenBank/DDBJ whole genome shotgun (WGS) entry which is preliminary data.</text>
</comment>
<dbReference type="Gene3D" id="3.40.50.1000">
    <property type="entry name" value="HAD superfamily/HAD-like"/>
    <property type="match status" value="1"/>
</dbReference>
<dbReference type="PANTHER" id="PTHR45630">
    <property type="entry name" value="CATION-TRANSPORTING ATPASE-RELATED"/>
    <property type="match status" value="1"/>
</dbReference>
<feature type="transmembrane region" description="Helical" evidence="11">
    <location>
        <begin position="238"/>
        <end position="256"/>
    </location>
</feature>
<dbReference type="SFLD" id="SFLDS00003">
    <property type="entry name" value="Haloacid_Dehalogenase"/>
    <property type="match status" value="1"/>
</dbReference>
<evidence type="ECO:0000259" key="12">
    <source>
        <dbReference type="Pfam" id="PF00122"/>
    </source>
</evidence>
<dbReference type="SUPFAM" id="SSF56784">
    <property type="entry name" value="HAD-like"/>
    <property type="match status" value="1"/>
</dbReference>
<proteinExistence type="inferred from homology"/>
<evidence type="ECO:0000256" key="1">
    <source>
        <dbReference type="ARBA" id="ARBA00004141"/>
    </source>
</evidence>
<dbReference type="GO" id="GO:0016887">
    <property type="term" value="F:ATP hydrolysis activity"/>
    <property type="evidence" value="ECO:0007669"/>
    <property type="project" value="InterPro"/>
</dbReference>
<dbReference type="Gene3D" id="2.70.150.10">
    <property type="entry name" value="Calcium-transporting ATPase, cytoplasmic transduction domain A"/>
    <property type="match status" value="1"/>
</dbReference>
<dbReference type="SUPFAM" id="SSF81653">
    <property type="entry name" value="Calcium ATPase, transduction domain A"/>
    <property type="match status" value="1"/>
</dbReference>
<dbReference type="InterPro" id="IPR057255">
    <property type="entry name" value="2TM_P5A-ATPase"/>
</dbReference>
<dbReference type="NCBIfam" id="TIGR01494">
    <property type="entry name" value="ATPase_P-type"/>
    <property type="match status" value="2"/>
</dbReference>
<dbReference type="PROSITE" id="PS00154">
    <property type="entry name" value="ATPASE_E1_E2"/>
    <property type="match status" value="1"/>
</dbReference>
<keyword evidence="15" id="KW-1185">Reference proteome</keyword>
<dbReference type="InterPro" id="IPR059000">
    <property type="entry name" value="ATPase_P-type_domA"/>
</dbReference>
<feature type="transmembrane region" description="Helical" evidence="11">
    <location>
        <begin position="37"/>
        <end position="53"/>
    </location>
</feature>
<dbReference type="Pfam" id="PF13246">
    <property type="entry name" value="Cation_ATPase"/>
    <property type="match status" value="1"/>
</dbReference>
<keyword evidence="9 11" id="KW-1133">Transmembrane helix</keyword>
<evidence type="ECO:0000256" key="7">
    <source>
        <dbReference type="ARBA" id="ARBA00022842"/>
    </source>
</evidence>
<dbReference type="Pfam" id="PF00122">
    <property type="entry name" value="E1-E2_ATPase"/>
    <property type="match status" value="1"/>
</dbReference>
<dbReference type="InterPro" id="IPR036412">
    <property type="entry name" value="HAD-like_sf"/>
</dbReference>
<reference evidence="14" key="1">
    <citation type="submission" date="2023-04" db="EMBL/GenBank/DDBJ databases">
        <title>Phytophthora lilii NBRC 32176.</title>
        <authorList>
            <person name="Ichikawa N."/>
            <person name="Sato H."/>
            <person name="Tonouchi N."/>
        </authorList>
    </citation>
    <scope>NUCLEOTIDE SEQUENCE</scope>
    <source>
        <strain evidence="14">NBRC 32176</strain>
    </source>
</reference>
<evidence type="ECO:0000313" key="14">
    <source>
        <dbReference type="EMBL" id="GMF28131.1"/>
    </source>
</evidence>
<dbReference type="InterPro" id="IPR023298">
    <property type="entry name" value="ATPase_P-typ_TM_dom_sf"/>
</dbReference>
<evidence type="ECO:0000259" key="13">
    <source>
        <dbReference type="Pfam" id="PF23143"/>
    </source>
</evidence>
<evidence type="ECO:0000256" key="2">
    <source>
        <dbReference type="ARBA" id="ARBA00006000"/>
    </source>
</evidence>
<dbReference type="GO" id="GO:0005789">
    <property type="term" value="C:endoplasmic reticulum membrane"/>
    <property type="evidence" value="ECO:0007669"/>
    <property type="project" value="TreeGrafter"/>
</dbReference>
<dbReference type="SFLD" id="SFLDG00002">
    <property type="entry name" value="C1.7:_P-type_atpase_like"/>
    <property type="match status" value="1"/>
</dbReference>
<dbReference type="PANTHER" id="PTHR45630:SF7">
    <property type="entry name" value="ENDOPLASMIC RETICULUM TRANSMEMBRANE HELIX TRANSLOCASE"/>
    <property type="match status" value="1"/>
</dbReference>
<keyword evidence="8" id="KW-1278">Translocase</keyword>
<dbReference type="InterPro" id="IPR006544">
    <property type="entry name" value="P-type_TPase_V"/>
</dbReference>
<dbReference type="Gene3D" id="3.40.1110.10">
    <property type="entry name" value="Calcium-transporting ATPase, cytoplasmic domain N"/>
    <property type="match status" value="1"/>
</dbReference>
<dbReference type="GO" id="GO:0046872">
    <property type="term" value="F:metal ion binding"/>
    <property type="evidence" value="ECO:0007669"/>
    <property type="project" value="UniProtKB-KW"/>
</dbReference>
<dbReference type="PRINTS" id="PR00119">
    <property type="entry name" value="CATATPASE"/>
</dbReference>
<dbReference type="Proteomes" id="UP001165083">
    <property type="component" value="Unassembled WGS sequence"/>
</dbReference>
<dbReference type="Gene3D" id="1.20.1110.10">
    <property type="entry name" value="Calcium-transporting ATPase, transmembrane domain"/>
    <property type="match status" value="1"/>
</dbReference>